<dbReference type="InterPro" id="IPR036291">
    <property type="entry name" value="NAD(P)-bd_dom_sf"/>
</dbReference>
<dbReference type="GO" id="GO:0050664">
    <property type="term" value="F:oxidoreductase activity, acting on NAD(P)H, oxygen as acceptor"/>
    <property type="evidence" value="ECO:0007669"/>
    <property type="project" value="TreeGrafter"/>
</dbReference>
<evidence type="ECO:0000256" key="2">
    <source>
        <dbReference type="ARBA" id="ARBA00023002"/>
    </source>
</evidence>
<dbReference type="EMBL" id="CP081958">
    <property type="protein sequence ID" value="QZP37443.1"/>
    <property type="molecule type" value="Genomic_DNA"/>
</dbReference>
<keyword evidence="2" id="KW-0560">Oxidoreductase</keyword>
<dbReference type="PANTHER" id="PTHR43008:SF4">
    <property type="entry name" value="CHAIN DEHYDROGENASE, PUTATIVE (AFU_ORTHOLOGUE AFUA_4G08710)-RELATED"/>
    <property type="match status" value="1"/>
</dbReference>
<dbReference type="PRINTS" id="PR00081">
    <property type="entry name" value="GDHRDH"/>
</dbReference>
<gene>
    <name evidence="3" type="ORF">K6T50_14380</name>
</gene>
<dbReference type="KEGG" id="hmp:K6T50_14380"/>
<dbReference type="GeneID" id="67179352"/>
<dbReference type="PANTHER" id="PTHR43008">
    <property type="entry name" value="BENZIL REDUCTASE"/>
    <property type="match status" value="1"/>
</dbReference>
<reference evidence="3 4" key="1">
    <citation type="journal article" date="2021" name="Int. J. Syst. Evol. Microbiol.">
        <title>Halobaculum halophilum sp. nov. and Halobaculum salinum sp. nov., isolated from salt lake and saline soil.</title>
        <authorList>
            <person name="Cui H.L."/>
            <person name="Shi X.W."/>
            <person name="Yin X.M."/>
            <person name="Yang X.Y."/>
            <person name="Hou J."/>
            <person name="Zhu L."/>
        </authorList>
    </citation>
    <scope>NUCLEOTIDE SEQUENCE [LARGE SCALE GENOMIC DNA]</scope>
    <source>
        <strain evidence="3 4">NBRC 109044</strain>
    </source>
</reference>
<comment type="similarity">
    <text evidence="1">Belongs to the short-chain dehydrogenases/reductases (SDR) family.</text>
</comment>
<dbReference type="RefSeq" id="WP_222607252.1">
    <property type="nucleotide sequence ID" value="NZ_CP081958.1"/>
</dbReference>
<dbReference type="AlphaFoldDB" id="A0A8T8WCG1"/>
<accession>A0A8T8WCG1</accession>
<protein>
    <submittedName>
        <fullName evidence="3">SDR family oxidoreductase</fullName>
    </submittedName>
</protein>
<dbReference type="SUPFAM" id="SSF51735">
    <property type="entry name" value="NAD(P)-binding Rossmann-fold domains"/>
    <property type="match status" value="1"/>
</dbReference>
<dbReference type="Pfam" id="PF00106">
    <property type="entry name" value="adh_short"/>
    <property type="match status" value="1"/>
</dbReference>
<organism evidence="3 4">
    <name type="scientific">Halobaculum magnesiiphilum</name>
    <dbReference type="NCBI Taxonomy" id="1017351"/>
    <lineage>
        <taxon>Archaea</taxon>
        <taxon>Methanobacteriati</taxon>
        <taxon>Methanobacteriota</taxon>
        <taxon>Stenosarchaea group</taxon>
        <taxon>Halobacteria</taxon>
        <taxon>Halobacteriales</taxon>
        <taxon>Haloferacaceae</taxon>
        <taxon>Halobaculum</taxon>
    </lineage>
</organism>
<dbReference type="CDD" id="cd05233">
    <property type="entry name" value="SDR_c"/>
    <property type="match status" value="1"/>
</dbReference>
<keyword evidence="4" id="KW-1185">Reference proteome</keyword>
<dbReference type="Proteomes" id="UP000826254">
    <property type="component" value="Chromosome"/>
</dbReference>
<dbReference type="InterPro" id="IPR002347">
    <property type="entry name" value="SDR_fam"/>
</dbReference>
<dbReference type="Gene3D" id="3.40.50.720">
    <property type="entry name" value="NAD(P)-binding Rossmann-like Domain"/>
    <property type="match status" value="1"/>
</dbReference>
<evidence type="ECO:0000256" key="1">
    <source>
        <dbReference type="ARBA" id="ARBA00006484"/>
    </source>
</evidence>
<evidence type="ECO:0000313" key="4">
    <source>
        <dbReference type="Proteomes" id="UP000826254"/>
    </source>
</evidence>
<evidence type="ECO:0000313" key="3">
    <source>
        <dbReference type="EMBL" id="QZP37443.1"/>
    </source>
</evidence>
<sequence length="230" mass="23890">MDGITAVVTGGTRGVGRAVASAFGDAGAHVVVCSRDGDAVDETVDALSRSASGLRADVRDEFDLERLMEHADRAGEREGIDVVVANAGVTHGAPGEMPLDGESYSRFDDTLRTNVRGVFATVREAVPYLADDARILVPSGSIARDAKPGMGAYAVSKAGAEAVVRQAHADLDATAMTLDPGLVDTALTGNQDGRKPEDVAPMFVWAATEADADEHGGAVVGLREWKSATR</sequence>
<name>A0A8T8WCG1_9EURY</name>
<proteinExistence type="inferred from homology"/>